<feature type="domain" description="B30.2/SPRY" evidence="1">
    <location>
        <begin position="1"/>
        <end position="168"/>
    </location>
</feature>
<dbReference type="InterPro" id="IPR001870">
    <property type="entry name" value="B30.2/SPRY"/>
</dbReference>
<dbReference type="InterPro" id="IPR043136">
    <property type="entry name" value="B30.2/SPRY_sf"/>
</dbReference>
<evidence type="ECO:0000313" key="2">
    <source>
        <dbReference type="Proteomes" id="UP000694888"/>
    </source>
</evidence>
<dbReference type="PANTHER" id="PTHR12864">
    <property type="entry name" value="RAN BINDING PROTEIN 9-RELATED"/>
    <property type="match status" value="1"/>
</dbReference>
<evidence type="ECO:0000313" key="3">
    <source>
        <dbReference type="RefSeq" id="XP_035824914.1"/>
    </source>
</evidence>
<name>A0ABM1VR72_APLCA</name>
<dbReference type="InterPro" id="IPR003877">
    <property type="entry name" value="SPRY_dom"/>
</dbReference>
<dbReference type="GeneID" id="118477479"/>
<dbReference type="InterPro" id="IPR050618">
    <property type="entry name" value="Ubq-SigPath_Reg"/>
</dbReference>
<dbReference type="Proteomes" id="UP000694888">
    <property type="component" value="Unplaced"/>
</dbReference>
<accession>A0ABM1VR72</accession>
<proteinExistence type="predicted"/>
<gene>
    <name evidence="3" type="primary">LOC118477479</name>
</gene>
<protein>
    <submittedName>
        <fullName evidence="3">SPRY domain-containing protein 3-like</fullName>
    </submittedName>
</protein>
<dbReference type="Gene3D" id="2.60.120.920">
    <property type="match status" value="1"/>
</dbReference>
<sequence>MMEEEVDEEMSLETTPEYHTCICRGATVWHDTGIVAYTSPIASTPVAQFVSAQPLTPECNSFSFEIINFGKSGYIAIGVCPRRYAPNRQPGWDPSSVGYHADDGGIYIGSGWANKRLEKCKKGDIMKVQLDFQKMTLSFWRNGNQVSSIFKKSKVTAFCLRQAARGQN</sequence>
<dbReference type="PROSITE" id="PS50188">
    <property type="entry name" value="B302_SPRY"/>
    <property type="match status" value="1"/>
</dbReference>
<dbReference type="RefSeq" id="XP_035824914.1">
    <property type="nucleotide sequence ID" value="XM_035969021.1"/>
</dbReference>
<dbReference type="Pfam" id="PF00622">
    <property type="entry name" value="SPRY"/>
    <property type="match status" value="1"/>
</dbReference>
<reference evidence="3" key="1">
    <citation type="submission" date="2025-08" db="UniProtKB">
        <authorList>
            <consortium name="RefSeq"/>
        </authorList>
    </citation>
    <scope>IDENTIFICATION</scope>
</reference>
<dbReference type="SUPFAM" id="SSF49899">
    <property type="entry name" value="Concanavalin A-like lectins/glucanases"/>
    <property type="match status" value="1"/>
</dbReference>
<keyword evidence="2" id="KW-1185">Reference proteome</keyword>
<evidence type="ECO:0000259" key="1">
    <source>
        <dbReference type="PROSITE" id="PS50188"/>
    </source>
</evidence>
<organism evidence="2 3">
    <name type="scientific">Aplysia californica</name>
    <name type="common">California sea hare</name>
    <dbReference type="NCBI Taxonomy" id="6500"/>
    <lineage>
        <taxon>Eukaryota</taxon>
        <taxon>Metazoa</taxon>
        <taxon>Spiralia</taxon>
        <taxon>Lophotrochozoa</taxon>
        <taxon>Mollusca</taxon>
        <taxon>Gastropoda</taxon>
        <taxon>Heterobranchia</taxon>
        <taxon>Euthyneura</taxon>
        <taxon>Tectipleura</taxon>
        <taxon>Aplysiida</taxon>
        <taxon>Aplysioidea</taxon>
        <taxon>Aplysiidae</taxon>
        <taxon>Aplysia</taxon>
    </lineage>
</organism>
<dbReference type="InterPro" id="IPR013320">
    <property type="entry name" value="ConA-like_dom_sf"/>
</dbReference>